<keyword evidence="9" id="KW-0012">Acyltransferase</keyword>
<name>A0A2V3IJS0_9FLOR</name>
<evidence type="ECO:0000256" key="4">
    <source>
        <dbReference type="ARBA" id="ARBA00022723"/>
    </source>
</evidence>
<dbReference type="Pfam" id="PF13880">
    <property type="entry name" value="Acetyltransf_13"/>
    <property type="match status" value="1"/>
</dbReference>
<feature type="region of interest" description="Disordered" evidence="10">
    <location>
        <begin position="1"/>
        <end position="42"/>
    </location>
</feature>
<dbReference type="Pfam" id="PF13878">
    <property type="entry name" value="zf-C2H2_3"/>
    <property type="match status" value="1"/>
</dbReference>
<evidence type="ECO:0000256" key="10">
    <source>
        <dbReference type="SAM" id="MobiDB-lite"/>
    </source>
</evidence>
<evidence type="ECO:0000256" key="8">
    <source>
        <dbReference type="ARBA" id="ARBA00023306"/>
    </source>
</evidence>
<accession>A0A2V3IJS0</accession>
<dbReference type="PANTHER" id="PTHR45884:SF2">
    <property type="entry name" value="N-ACETYLTRANSFERASE ECO"/>
    <property type="match status" value="1"/>
</dbReference>
<keyword evidence="6" id="KW-0862">Zinc</keyword>
<feature type="compositionally biased region" description="Basic residues" evidence="10">
    <location>
        <begin position="1"/>
        <end position="12"/>
    </location>
</feature>
<organism evidence="13 14">
    <name type="scientific">Gracilariopsis chorda</name>
    <dbReference type="NCBI Taxonomy" id="448386"/>
    <lineage>
        <taxon>Eukaryota</taxon>
        <taxon>Rhodophyta</taxon>
        <taxon>Florideophyceae</taxon>
        <taxon>Rhodymeniophycidae</taxon>
        <taxon>Gracilariales</taxon>
        <taxon>Gracilariaceae</taxon>
        <taxon>Gracilariopsis</taxon>
    </lineage>
</organism>
<dbReference type="GO" id="GO:0007064">
    <property type="term" value="P:mitotic sister chromatid cohesion"/>
    <property type="evidence" value="ECO:0007669"/>
    <property type="project" value="TreeGrafter"/>
</dbReference>
<comment type="similarity">
    <text evidence="2">Belongs to the acetyltransferase family. ECO subfamily.</text>
</comment>
<dbReference type="OrthoDB" id="428854at2759"/>
<keyword evidence="4" id="KW-0479">Metal-binding</keyword>
<dbReference type="AlphaFoldDB" id="A0A2V3IJS0"/>
<keyword evidence="8" id="KW-0131">Cell cycle</keyword>
<evidence type="ECO:0000259" key="12">
    <source>
        <dbReference type="Pfam" id="PF13880"/>
    </source>
</evidence>
<keyword evidence="5" id="KW-0863">Zinc-finger</keyword>
<dbReference type="GO" id="GO:0008270">
    <property type="term" value="F:zinc ion binding"/>
    <property type="evidence" value="ECO:0007669"/>
    <property type="project" value="UniProtKB-KW"/>
</dbReference>
<dbReference type="InterPro" id="IPR028009">
    <property type="entry name" value="ESCO_Acetyltransf_dom"/>
</dbReference>
<reference evidence="13 14" key="1">
    <citation type="journal article" date="2018" name="Mol. Biol. Evol.">
        <title>Analysis of the draft genome of the red seaweed Gracilariopsis chorda provides insights into genome size evolution in Rhodophyta.</title>
        <authorList>
            <person name="Lee J."/>
            <person name="Yang E.C."/>
            <person name="Graf L."/>
            <person name="Yang J.H."/>
            <person name="Qiu H."/>
            <person name="Zel Zion U."/>
            <person name="Chan C.X."/>
            <person name="Stephens T.G."/>
            <person name="Weber A.P.M."/>
            <person name="Boo G.H."/>
            <person name="Boo S.M."/>
            <person name="Kim K.M."/>
            <person name="Shin Y."/>
            <person name="Jung M."/>
            <person name="Lee S.J."/>
            <person name="Yim H.S."/>
            <person name="Lee J.H."/>
            <person name="Bhattacharya D."/>
            <person name="Yoon H.S."/>
        </authorList>
    </citation>
    <scope>NUCLEOTIDE SEQUENCE [LARGE SCALE GENOMIC DNA]</scope>
    <source>
        <strain evidence="13 14">SKKU-2015</strain>
        <tissue evidence="13">Whole body</tissue>
    </source>
</reference>
<proteinExistence type="inferred from homology"/>
<evidence type="ECO:0000259" key="11">
    <source>
        <dbReference type="Pfam" id="PF13878"/>
    </source>
</evidence>
<keyword evidence="7" id="KW-0539">Nucleus</keyword>
<dbReference type="GO" id="GO:0000785">
    <property type="term" value="C:chromatin"/>
    <property type="evidence" value="ECO:0007669"/>
    <property type="project" value="TreeGrafter"/>
</dbReference>
<dbReference type="GO" id="GO:0061733">
    <property type="term" value="F:protein-lysine-acetyltransferase activity"/>
    <property type="evidence" value="ECO:0007669"/>
    <property type="project" value="TreeGrafter"/>
</dbReference>
<keyword evidence="3 13" id="KW-0808">Transferase</keyword>
<feature type="compositionally biased region" description="Pro residues" evidence="10">
    <location>
        <begin position="18"/>
        <end position="31"/>
    </location>
</feature>
<dbReference type="EMBL" id="NBIV01000168">
    <property type="protein sequence ID" value="PXF42322.1"/>
    <property type="molecule type" value="Genomic_DNA"/>
</dbReference>
<keyword evidence="14" id="KW-1185">Reference proteome</keyword>
<evidence type="ECO:0000256" key="6">
    <source>
        <dbReference type="ARBA" id="ARBA00022833"/>
    </source>
</evidence>
<comment type="subcellular location">
    <subcellularLocation>
        <location evidence="1">Nucleus</location>
    </subcellularLocation>
</comment>
<dbReference type="Proteomes" id="UP000247409">
    <property type="component" value="Unassembled WGS sequence"/>
</dbReference>
<feature type="domain" description="N-acetyltransferase ESCO acetyl-transferase" evidence="12">
    <location>
        <begin position="210"/>
        <end position="278"/>
    </location>
</feature>
<evidence type="ECO:0000256" key="1">
    <source>
        <dbReference type="ARBA" id="ARBA00004123"/>
    </source>
</evidence>
<gene>
    <name evidence="13" type="ORF">BWQ96_07957</name>
</gene>
<sequence length="305" mass="33989">MPIVYSRKRLRARNLQTEPPPRTNSQPPSPRTPSAHRKPRKRRRLQQLYIDAGQAALSHTVCRRCNLLYAPGTSDDALHRARHSNTPHSFSWPLRNATLLPQTSVNGGEFVAVRISDCEDAAVARRLRRLDTFLCAQLGSHTGAALVKSALKLAFKRADHDVWIVVLYVEKGHVRGYAHAERVTFANRARVLDDGVSEIVNSGKHYVSDKILCGIRKIWVHQSCRKVGVATALVDLARTHLLYAGTIQRSSVAFTPPTTSGALFARKYSALSDSHILVYQLAEDGRPVRQVQQQPSPHRLGHVST</sequence>
<dbReference type="InterPro" id="IPR028005">
    <property type="entry name" value="AcTrfase_ESCO_Znf_dom"/>
</dbReference>
<evidence type="ECO:0000313" key="14">
    <source>
        <dbReference type="Proteomes" id="UP000247409"/>
    </source>
</evidence>
<comment type="caution">
    <text evidence="13">The sequence shown here is derived from an EMBL/GenBank/DDBJ whole genome shotgun (WGS) entry which is preliminary data.</text>
</comment>
<evidence type="ECO:0000256" key="5">
    <source>
        <dbReference type="ARBA" id="ARBA00022771"/>
    </source>
</evidence>
<evidence type="ECO:0000256" key="7">
    <source>
        <dbReference type="ARBA" id="ARBA00023242"/>
    </source>
</evidence>
<evidence type="ECO:0000313" key="13">
    <source>
        <dbReference type="EMBL" id="PXF42322.1"/>
    </source>
</evidence>
<evidence type="ECO:0000256" key="2">
    <source>
        <dbReference type="ARBA" id="ARBA00005816"/>
    </source>
</evidence>
<dbReference type="GO" id="GO:0005634">
    <property type="term" value="C:nucleus"/>
    <property type="evidence" value="ECO:0007669"/>
    <property type="project" value="UniProtKB-SubCell"/>
</dbReference>
<dbReference type="STRING" id="448386.A0A2V3IJS0"/>
<evidence type="ECO:0000256" key="3">
    <source>
        <dbReference type="ARBA" id="ARBA00022679"/>
    </source>
</evidence>
<protein>
    <submittedName>
        <fullName evidence="13">N-acetyltransferase ESCO2</fullName>
    </submittedName>
</protein>
<evidence type="ECO:0000256" key="9">
    <source>
        <dbReference type="ARBA" id="ARBA00023315"/>
    </source>
</evidence>
<feature type="domain" description="N-acetyltransferase ESCO zinc-finger" evidence="11">
    <location>
        <begin position="47"/>
        <end position="84"/>
    </location>
</feature>
<dbReference type="PANTHER" id="PTHR45884">
    <property type="entry name" value="N-ACETYLTRANSFERASE ECO"/>
    <property type="match status" value="1"/>
</dbReference>